<proteinExistence type="predicted"/>
<evidence type="ECO:0000313" key="1">
    <source>
        <dbReference type="EMBL" id="MYM37266.1"/>
    </source>
</evidence>
<name>A0ABW9VCA6_9BURK</name>
<evidence type="ECO:0000313" key="2">
    <source>
        <dbReference type="Proteomes" id="UP000449678"/>
    </source>
</evidence>
<sequence>MILIELTAAIDAAGTLKTFYVADSHFATSPTDTPANIAFDPSIIDPGSIGLHAFADGRTGGATKLETGEIVLANVDGQYDAWLNYSFDGRPVVIRSGTGGAYPAAFTTLLAATVESIEATTRQVVIRLRDKQWMFQLPIRAAALYGGTNALPNGLDGVAADLKGKARPAAFGRVFNVSPPLVNTSRLIFEVSVCNSIDAVYSNGVVLTAGAAYGSQADMEANAPSAGQYRAWPAGGYFRLGSYSGEQITADVTQGATAGARTVAQIIRSLALAAGLSAGEISAADVAALDALNSSAVGIWIDDASTTFASAMDQLAASIGAWYGFDAAGVLRMGRLSAPSGTPVLTLNDYDVLEGFERRPPRDNGSPVWSVTVNHTRIWTVQASGLAGAAATRAGFVARERRSAVSTDSSVKMQWRLAGTIELDTLLTTEGDAAAEAARQLALHKARRDVFDVPVDIGVLTRAPVRIGDVIALVHPRFGMSGGRMLRLIGIAYNLAANTATLSLWG</sequence>
<keyword evidence="2" id="KW-1185">Reference proteome</keyword>
<protein>
    <recommendedName>
        <fullName evidence="3">Tip attachment protein J domain-containing protein</fullName>
    </recommendedName>
</protein>
<dbReference type="Proteomes" id="UP000449678">
    <property type="component" value="Unassembled WGS sequence"/>
</dbReference>
<evidence type="ECO:0008006" key="3">
    <source>
        <dbReference type="Google" id="ProtNLM"/>
    </source>
</evidence>
<gene>
    <name evidence="1" type="ORF">GTP38_23345</name>
</gene>
<comment type="caution">
    <text evidence="1">The sequence shown here is derived from an EMBL/GenBank/DDBJ whole genome shotgun (WGS) entry which is preliminary data.</text>
</comment>
<organism evidence="1 2">
    <name type="scientific">Duganella lactea</name>
    <dbReference type="NCBI Taxonomy" id="2692173"/>
    <lineage>
        <taxon>Bacteria</taxon>
        <taxon>Pseudomonadati</taxon>
        <taxon>Pseudomonadota</taxon>
        <taxon>Betaproteobacteria</taxon>
        <taxon>Burkholderiales</taxon>
        <taxon>Oxalobacteraceae</taxon>
        <taxon>Telluria group</taxon>
        <taxon>Duganella</taxon>
    </lineage>
</organism>
<dbReference type="EMBL" id="WWCO01000025">
    <property type="protein sequence ID" value="MYM37266.1"/>
    <property type="molecule type" value="Genomic_DNA"/>
</dbReference>
<reference evidence="1 2" key="1">
    <citation type="submission" date="2019-12" db="EMBL/GenBank/DDBJ databases">
        <title>Novel species isolated from a subtropical stream in China.</title>
        <authorList>
            <person name="Lu H."/>
        </authorList>
    </citation>
    <scope>NUCLEOTIDE SEQUENCE [LARGE SCALE GENOMIC DNA]</scope>
    <source>
        <strain evidence="1 2">FT94W</strain>
    </source>
</reference>
<accession>A0ABW9VCA6</accession>
<dbReference type="RefSeq" id="WP_160992609.1">
    <property type="nucleotide sequence ID" value="NZ_WWCO01000025.1"/>
</dbReference>